<evidence type="ECO:0000313" key="5">
    <source>
        <dbReference type="EMBL" id="KZN97621.1"/>
    </source>
</evidence>
<dbReference type="InterPro" id="IPR011324">
    <property type="entry name" value="Cytotoxic_necrot_fac-like_cat"/>
</dbReference>
<dbReference type="GO" id="GO:0050568">
    <property type="term" value="F:protein-glutamine glutaminase activity"/>
    <property type="evidence" value="ECO:0007669"/>
    <property type="project" value="UniProtKB-UniRule"/>
</dbReference>
<dbReference type="EMBL" id="LWBR01000007">
    <property type="protein sequence ID" value="KZN97621.1"/>
    <property type="molecule type" value="Genomic_DNA"/>
</dbReference>
<protein>
    <recommendedName>
        <fullName evidence="3">Probable chemoreceptor glutamine deamidase CheD</fullName>
        <ecNumber evidence="3">3.5.1.44</ecNumber>
    </recommendedName>
</protein>
<dbReference type="STRING" id="33936.AZI98_02330"/>
<dbReference type="Proteomes" id="UP000214606">
    <property type="component" value="Chromosome"/>
</dbReference>
<evidence type="ECO:0000256" key="2">
    <source>
        <dbReference type="ARBA" id="ARBA00022801"/>
    </source>
</evidence>
<dbReference type="RefSeq" id="WP_063386687.1">
    <property type="nucleotide sequence ID" value="NZ_CP017703.1"/>
</dbReference>
<evidence type="ECO:0000313" key="7">
    <source>
        <dbReference type="Proteomes" id="UP000214606"/>
    </source>
</evidence>
<dbReference type="InterPro" id="IPR005659">
    <property type="entry name" value="Chemorcpt_Glu_NH3ase_CheD"/>
</dbReference>
<organism evidence="5 6">
    <name type="scientific">Aeribacillus pallidus</name>
    <dbReference type="NCBI Taxonomy" id="33936"/>
    <lineage>
        <taxon>Bacteria</taxon>
        <taxon>Bacillati</taxon>
        <taxon>Bacillota</taxon>
        <taxon>Bacilli</taxon>
        <taxon>Bacillales</taxon>
        <taxon>Bacillaceae</taxon>
        <taxon>Aeribacillus</taxon>
    </lineage>
</organism>
<dbReference type="SUPFAM" id="SSF64438">
    <property type="entry name" value="CNF1/YfiH-like putative cysteine hydrolases"/>
    <property type="match status" value="1"/>
</dbReference>
<evidence type="ECO:0000256" key="3">
    <source>
        <dbReference type="HAMAP-Rule" id="MF_01440"/>
    </source>
</evidence>
<dbReference type="Pfam" id="PF03975">
    <property type="entry name" value="CheD"/>
    <property type="match status" value="1"/>
</dbReference>
<keyword evidence="1 3" id="KW-0145">Chemotaxis</keyword>
<dbReference type="HAMAP" id="MF_01440">
    <property type="entry name" value="CheD"/>
    <property type="match status" value="1"/>
</dbReference>
<reference evidence="5 6" key="1">
    <citation type="submission" date="2016-04" db="EMBL/GenBank/DDBJ databases">
        <title>Draft genome sequence of Aeribacillus pallidus 8m3 from petroleum reservoir.</title>
        <authorList>
            <person name="Poltaraus A.B."/>
            <person name="Nazina T.N."/>
            <person name="Tourova T.P."/>
            <person name="Malakho S.M."/>
            <person name="Korshunova A.V."/>
            <person name="Sokolova D.S."/>
        </authorList>
    </citation>
    <scope>NUCLEOTIDE SEQUENCE [LARGE SCALE GENOMIC DNA]</scope>
    <source>
        <strain evidence="5 6">8m3</strain>
    </source>
</reference>
<proteinExistence type="inferred from homology"/>
<accession>A0A164BYK6</accession>
<sequence>MGHFENVVKVGISEMNVVKAPWKIRTTGLGSCVGLVIYDDVNKLAGLAHIMLPDSSLSNKEPLNCAKYADTAVTELIRLLKNYGGNIMFFKAKIAGGAEMFPHRPSSKIMRIGPRNVEAVKQHLLSSNIPIVSEDVGGKNGRTIEFDTNSFILTIRTVNLGVKQI</sequence>
<dbReference type="EC" id="3.5.1.44" evidence="3"/>
<dbReference type="PANTHER" id="PTHR35147">
    <property type="entry name" value="CHEMORECEPTOR GLUTAMINE DEAMIDASE CHED-RELATED"/>
    <property type="match status" value="1"/>
</dbReference>
<comment type="function">
    <text evidence="3">Probably deamidates glutamine residues to glutamate on methyl-accepting chemotaxis receptors (MCPs), playing an important role in chemotaxis.</text>
</comment>
<dbReference type="PANTHER" id="PTHR35147:SF1">
    <property type="entry name" value="CHEMORECEPTOR GLUTAMINE DEAMIDASE CHED-RELATED"/>
    <property type="match status" value="1"/>
</dbReference>
<gene>
    <name evidence="3" type="primary">cheD</name>
    <name evidence="4" type="ORF">AP3564_16080</name>
    <name evidence="5" type="ORF">AZI98_02330</name>
</gene>
<accession>A0A165YZ74</accession>
<keyword evidence="2 3" id="KW-0378">Hydrolase</keyword>
<dbReference type="InterPro" id="IPR038592">
    <property type="entry name" value="CheD-like_sf"/>
</dbReference>
<dbReference type="AlphaFoldDB" id="A0A165YZ74"/>
<evidence type="ECO:0000256" key="1">
    <source>
        <dbReference type="ARBA" id="ARBA00022500"/>
    </source>
</evidence>
<dbReference type="GeneID" id="301126430"/>
<dbReference type="CDD" id="cd16352">
    <property type="entry name" value="CheD"/>
    <property type="match status" value="1"/>
</dbReference>
<comment type="similarity">
    <text evidence="3">Belongs to the CheD family.</text>
</comment>
<keyword evidence="6" id="KW-1185">Reference proteome</keyword>
<reference evidence="4 7" key="2">
    <citation type="submission" date="2016-10" db="EMBL/GenBank/DDBJ databases">
        <title>The whole genome sequencing and assembly of Aeribacillus pallidus KCTC3564 strain.</title>
        <authorList>
            <person name="Lee Y.-J."/>
            <person name="Park M.-K."/>
            <person name="Yi H."/>
            <person name="Bahn Y.-S."/>
            <person name="Kim J.F."/>
            <person name="Lee D.-W."/>
        </authorList>
    </citation>
    <scope>NUCLEOTIDE SEQUENCE [LARGE SCALE GENOMIC DNA]</scope>
    <source>
        <strain evidence="4 7">KCTC3564</strain>
    </source>
</reference>
<dbReference type="Gene3D" id="3.30.1330.200">
    <property type="match status" value="1"/>
</dbReference>
<comment type="catalytic activity">
    <reaction evidence="3">
        <text>L-glutaminyl-[protein] + H2O = L-glutamyl-[protein] + NH4(+)</text>
        <dbReference type="Rhea" id="RHEA:16441"/>
        <dbReference type="Rhea" id="RHEA-COMP:10207"/>
        <dbReference type="Rhea" id="RHEA-COMP:10208"/>
        <dbReference type="ChEBI" id="CHEBI:15377"/>
        <dbReference type="ChEBI" id="CHEBI:28938"/>
        <dbReference type="ChEBI" id="CHEBI:29973"/>
        <dbReference type="ChEBI" id="CHEBI:30011"/>
        <dbReference type="EC" id="3.5.1.44"/>
    </reaction>
</comment>
<dbReference type="GO" id="GO:0006935">
    <property type="term" value="P:chemotaxis"/>
    <property type="evidence" value="ECO:0007669"/>
    <property type="project" value="UniProtKB-UniRule"/>
</dbReference>
<dbReference type="Proteomes" id="UP000076476">
    <property type="component" value="Unassembled WGS sequence"/>
</dbReference>
<dbReference type="OrthoDB" id="9807202at2"/>
<evidence type="ECO:0000313" key="6">
    <source>
        <dbReference type="Proteomes" id="UP000076476"/>
    </source>
</evidence>
<dbReference type="EMBL" id="CP017703">
    <property type="protein sequence ID" value="ASS91536.1"/>
    <property type="molecule type" value="Genomic_DNA"/>
</dbReference>
<evidence type="ECO:0000313" key="4">
    <source>
        <dbReference type="EMBL" id="ASS91536.1"/>
    </source>
</evidence>
<dbReference type="KEGG" id="apak:AP3564_16080"/>
<name>A0A165YZ74_9BACI</name>